<dbReference type="InterPro" id="IPR036691">
    <property type="entry name" value="Endo/exonu/phosph_ase_sf"/>
</dbReference>
<protein>
    <submittedName>
        <fullName evidence="9">Arylsulfatase</fullName>
    </submittedName>
</protein>
<keyword evidence="4" id="KW-0732">Signal</keyword>
<evidence type="ECO:0000256" key="1">
    <source>
        <dbReference type="ARBA" id="ARBA00001913"/>
    </source>
</evidence>
<dbReference type="CDD" id="cd16026">
    <property type="entry name" value="GALNS_like"/>
    <property type="match status" value="1"/>
</dbReference>
<dbReference type="Gene3D" id="3.60.10.10">
    <property type="entry name" value="Endonuclease/exonuclease/phosphatase"/>
    <property type="match status" value="1"/>
</dbReference>
<dbReference type="Gene3D" id="3.40.720.10">
    <property type="entry name" value="Alkaline Phosphatase, subunit A"/>
    <property type="match status" value="1"/>
</dbReference>
<evidence type="ECO:0000259" key="7">
    <source>
        <dbReference type="Pfam" id="PF00884"/>
    </source>
</evidence>
<dbReference type="PROSITE" id="PS00149">
    <property type="entry name" value="SULFATASE_2"/>
    <property type="match status" value="1"/>
</dbReference>
<dbReference type="InterPro" id="IPR050738">
    <property type="entry name" value="Sulfatase"/>
</dbReference>
<evidence type="ECO:0000313" key="10">
    <source>
        <dbReference type="Proteomes" id="UP000366872"/>
    </source>
</evidence>
<name>A0A6C2UEX9_PONDE</name>
<sequence length="726" mass="81071">MKGVLGWVVLVSGLRLVAEAGEIRAMTFNVRYPAPQDLNEKSWDLRKDLVIASIKKHRPDFLGTQEIVAEYLPFLEKELPEYAHIGRFRKGDGDRFDECSKIFYRKDCWEIVGNDHGSFQLSDTPEVVGSRDWTSMARVTSWARFRRMGTGETLYVFNTHWDHRTGRDESSRLCAERIAARKAPDDPVIFMGDFNRYQETNPMRHLLGEKVYGTEPPIAMADTDPGVQKIDHVLVWPKSAKVIKAGVVKDRYDAGAHKHVRPSDHDPTLAIIDFQARRPNVVLILADDLGYGDLSCYGQQNHQTPAIDRLAAEGVRATDFYVPVPYCAPSRAALLTGRHPFRNGLTRNPHPGIHDDRGLRPEEITLAEVFRQAGYATTCIGKWHLGHTAAFHPTQQGFDEYYGILYSNDMLPVQVWENHKVVENPAEQTLLTQRYTERATDFIERNSDKPFFLYLPHAMPHKPLAASAQFHTPETPDDLYADVIRELDGSVATIRQALESAGVLEQTILIFLSDNGPHYGGSTGGLKGKKATSWEGGIRVPFLLRYPGAFPAGQVVSTPLSSLDLFPTLLGLTGVPMPAGLKIDGENITEVLQGTTDTHGPIFSAHNEEIMTIRKGGWKLFVQEPRYLSKRDLNPDYVDRVWPNGITILGQREQPTSMQYPGVPPMPLGNPRPLFNLAADSSEMTDVSGAHPEIVEQLTAECQRFLASMPGYTNTNGEASPDKGQP</sequence>
<keyword evidence="10" id="KW-1185">Reference proteome</keyword>
<keyword evidence="3" id="KW-0479">Metal-binding</keyword>
<evidence type="ECO:0000256" key="6">
    <source>
        <dbReference type="ARBA" id="ARBA00022837"/>
    </source>
</evidence>
<dbReference type="CDD" id="cd09083">
    <property type="entry name" value="EEP-1"/>
    <property type="match status" value="1"/>
</dbReference>
<evidence type="ECO:0000259" key="8">
    <source>
        <dbReference type="Pfam" id="PF03372"/>
    </source>
</evidence>
<dbReference type="Gene3D" id="3.30.1120.10">
    <property type="match status" value="1"/>
</dbReference>
<evidence type="ECO:0000256" key="4">
    <source>
        <dbReference type="ARBA" id="ARBA00022729"/>
    </source>
</evidence>
<comment type="cofactor">
    <cofactor evidence="1">
        <name>Ca(2+)</name>
        <dbReference type="ChEBI" id="CHEBI:29108"/>
    </cofactor>
</comment>
<keyword evidence="5" id="KW-0378">Hydrolase</keyword>
<dbReference type="Proteomes" id="UP000366872">
    <property type="component" value="Unassembled WGS sequence"/>
</dbReference>
<dbReference type="PANTHER" id="PTHR42693:SF42">
    <property type="entry name" value="ARYLSULFATASE G"/>
    <property type="match status" value="1"/>
</dbReference>
<gene>
    <name evidence="9" type="primary">atsA_288</name>
    <name evidence="9" type="ORF">PDESU_06368</name>
</gene>
<dbReference type="GO" id="GO:0004065">
    <property type="term" value="F:arylsulfatase activity"/>
    <property type="evidence" value="ECO:0007669"/>
    <property type="project" value="TreeGrafter"/>
</dbReference>
<dbReference type="PANTHER" id="PTHR42693">
    <property type="entry name" value="ARYLSULFATASE FAMILY MEMBER"/>
    <property type="match status" value="1"/>
</dbReference>
<dbReference type="InterPro" id="IPR024607">
    <property type="entry name" value="Sulfatase_CS"/>
</dbReference>
<feature type="domain" description="Endonuclease/exonuclease/phosphatase" evidence="8">
    <location>
        <begin position="26"/>
        <end position="265"/>
    </location>
</feature>
<keyword evidence="6" id="KW-0106">Calcium</keyword>
<dbReference type="SUPFAM" id="SSF56219">
    <property type="entry name" value="DNase I-like"/>
    <property type="match status" value="1"/>
</dbReference>
<dbReference type="Pfam" id="PF03372">
    <property type="entry name" value="Exo_endo_phos"/>
    <property type="match status" value="1"/>
</dbReference>
<proteinExistence type="inferred from homology"/>
<dbReference type="InterPro" id="IPR000917">
    <property type="entry name" value="Sulfatase_N"/>
</dbReference>
<dbReference type="Pfam" id="PF00884">
    <property type="entry name" value="Sulfatase"/>
    <property type="match status" value="1"/>
</dbReference>
<evidence type="ECO:0000313" key="9">
    <source>
        <dbReference type="EMBL" id="VGO17766.1"/>
    </source>
</evidence>
<comment type="similarity">
    <text evidence="2">Belongs to the sulfatase family.</text>
</comment>
<organism evidence="9 10">
    <name type="scientific">Pontiella desulfatans</name>
    <dbReference type="NCBI Taxonomy" id="2750659"/>
    <lineage>
        <taxon>Bacteria</taxon>
        <taxon>Pseudomonadati</taxon>
        <taxon>Kiritimatiellota</taxon>
        <taxon>Kiritimatiellia</taxon>
        <taxon>Kiritimatiellales</taxon>
        <taxon>Pontiellaceae</taxon>
        <taxon>Pontiella</taxon>
    </lineage>
</organism>
<evidence type="ECO:0000256" key="3">
    <source>
        <dbReference type="ARBA" id="ARBA00022723"/>
    </source>
</evidence>
<reference evidence="9 10" key="1">
    <citation type="submission" date="2019-04" db="EMBL/GenBank/DDBJ databases">
        <authorList>
            <person name="Van Vliet M D."/>
        </authorList>
    </citation>
    <scope>NUCLEOTIDE SEQUENCE [LARGE SCALE GENOMIC DNA]</scope>
    <source>
        <strain evidence="9 10">F1</strain>
    </source>
</reference>
<evidence type="ECO:0000256" key="2">
    <source>
        <dbReference type="ARBA" id="ARBA00008779"/>
    </source>
</evidence>
<evidence type="ECO:0000256" key="5">
    <source>
        <dbReference type="ARBA" id="ARBA00022801"/>
    </source>
</evidence>
<dbReference type="InterPro" id="IPR005135">
    <property type="entry name" value="Endo/exonuclease/phosphatase"/>
</dbReference>
<dbReference type="InterPro" id="IPR017850">
    <property type="entry name" value="Alkaline_phosphatase_core_sf"/>
</dbReference>
<dbReference type="AlphaFoldDB" id="A0A6C2UEX9"/>
<dbReference type="EMBL" id="CAAHFG010000005">
    <property type="protein sequence ID" value="VGO17766.1"/>
    <property type="molecule type" value="Genomic_DNA"/>
</dbReference>
<dbReference type="SUPFAM" id="SSF53649">
    <property type="entry name" value="Alkaline phosphatase-like"/>
    <property type="match status" value="1"/>
</dbReference>
<dbReference type="GO" id="GO:0046872">
    <property type="term" value="F:metal ion binding"/>
    <property type="evidence" value="ECO:0007669"/>
    <property type="project" value="UniProtKB-KW"/>
</dbReference>
<accession>A0A6C2UEX9</accession>
<feature type="domain" description="Sulfatase N-terminal" evidence="7">
    <location>
        <begin position="279"/>
        <end position="575"/>
    </location>
</feature>